<name>A0ACD5XNY5_AVESA</name>
<reference evidence="1" key="1">
    <citation type="submission" date="2021-05" db="EMBL/GenBank/DDBJ databases">
        <authorList>
            <person name="Scholz U."/>
            <person name="Mascher M."/>
            <person name="Fiebig A."/>
        </authorList>
    </citation>
    <scope>NUCLEOTIDE SEQUENCE [LARGE SCALE GENOMIC DNA]</scope>
</reference>
<organism evidence="1 2">
    <name type="scientific">Avena sativa</name>
    <name type="common">Oat</name>
    <dbReference type="NCBI Taxonomy" id="4498"/>
    <lineage>
        <taxon>Eukaryota</taxon>
        <taxon>Viridiplantae</taxon>
        <taxon>Streptophyta</taxon>
        <taxon>Embryophyta</taxon>
        <taxon>Tracheophyta</taxon>
        <taxon>Spermatophyta</taxon>
        <taxon>Magnoliopsida</taxon>
        <taxon>Liliopsida</taxon>
        <taxon>Poales</taxon>
        <taxon>Poaceae</taxon>
        <taxon>BOP clade</taxon>
        <taxon>Pooideae</taxon>
        <taxon>Poodae</taxon>
        <taxon>Poeae</taxon>
        <taxon>Poeae Chloroplast Group 1 (Aveneae type)</taxon>
        <taxon>Aveninae</taxon>
        <taxon>Avena</taxon>
    </lineage>
</organism>
<dbReference type="Proteomes" id="UP001732700">
    <property type="component" value="Chromosome 5A"/>
</dbReference>
<evidence type="ECO:0000313" key="1">
    <source>
        <dbReference type="EnsemblPlants" id="AVESA.00010b.r2.5AG0828670.1.CDS.1"/>
    </source>
</evidence>
<evidence type="ECO:0000313" key="2">
    <source>
        <dbReference type="Proteomes" id="UP001732700"/>
    </source>
</evidence>
<accession>A0ACD5XNY5</accession>
<protein>
    <submittedName>
        <fullName evidence="1">Uncharacterized protein</fullName>
    </submittedName>
</protein>
<dbReference type="EnsemblPlants" id="AVESA.00010b.r2.5AG0828670.1">
    <property type="protein sequence ID" value="AVESA.00010b.r2.5AG0828670.1.CDS.1"/>
    <property type="gene ID" value="AVESA.00010b.r2.5AG0828670"/>
</dbReference>
<keyword evidence="2" id="KW-1185">Reference proteome</keyword>
<sequence length="291" mass="31620">MLLQVLCSCCRLTSLPPPHRARCLGRSSPPQHGASRPSSPLPPDKLGPGGEEDRISALPDYMLLVVLARLGCASAAARTAILSRRWGRLSTRLTKATFRDVQLGALETALASLGPDARLLDICPAGEDDVASHRVSSVLRAAARLLPVELVFTLRQDICVLDGEHPHPHLPHFHRATSMELDALYMALPPTGGFPALERLCISRCYGVDFATLILGCPRLRVLRARCFGNAPNIKIHSASLEELVLDKFVARQDDGAYHIDIVAPVLKQLVVSFPARTLHYSVSISAPMLQ</sequence>
<reference evidence="1" key="2">
    <citation type="submission" date="2025-09" db="UniProtKB">
        <authorList>
            <consortium name="EnsemblPlants"/>
        </authorList>
    </citation>
    <scope>IDENTIFICATION</scope>
</reference>
<proteinExistence type="predicted"/>